<feature type="transmembrane region" description="Helical" evidence="5">
    <location>
        <begin position="76"/>
        <end position="93"/>
    </location>
</feature>
<dbReference type="RefSeq" id="WP_380701857.1">
    <property type="nucleotide sequence ID" value="NZ_JBHSAP010000007.1"/>
</dbReference>
<keyword evidence="8" id="KW-1185">Reference proteome</keyword>
<keyword evidence="2 5" id="KW-0812">Transmembrane</keyword>
<comment type="caution">
    <text evidence="7">The sequence shown here is derived from an EMBL/GenBank/DDBJ whole genome shotgun (WGS) entry which is preliminary data.</text>
</comment>
<feature type="domain" description="NfeD-like C-terminal" evidence="6">
    <location>
        <begin position="152"/>
        <end position="206"/>
    </location>
</feature>
<organism evidence="7 8">
    <name type="scientific">Salinithrix halophila</name>
    <dbReference type="NCBI Taxonomy" id="1485204"/>
    <lineage>
        <taxon>Bacteria</taxon>
        <taxon>Bacillati</taxon>
        <taxon>Bacillota</taxon>
        <taxon>Bacilli</taxon>
        <taxon>Bacillales</taxon>
        <taxon>Thermoactinomycetaceae</taxon>
        <taxon>Salinithrix</taxon>
    </lineage>
</organism>
<reference evidence="8" key="1">
    <citation type="journal article" date="2019" name="Int. J. Syst. Evol. Microbiol.">
        <title>The Global Catalogue of Microorganisms (GCM) 10K type strain sequencing project: providing services to taxonomists for standard genome sequencing and annotation.</title>
        <authorList>
            <consortium name="The Broad Institute Genomics Platform"/>
            <consortium name="The Broad Institute Genome Sequencing Center for Infectious Disease"/>
            <person name="Wu L."/>
            <person name="Ma J."/>
        </authorList>
    </citation>
    <scope>NUCLEOTIDE SEQUENCE [LARGE SCALE GENOMIC DNA]</scope>
    <source>
        <strain evidence="8">IBRC-M 10813</strain>
    </source>
</reference>
<keyword evidence="3 5" id="KW-1133">Transmembrane helix</keyword>
<dbReference type="InterPro" id="IPR002810">
    <property type="entry name" value="NfeD-like_C"/>
</dbReference>
<dbReference type="Pfam" id="PF01957">
    <property type="entry name" value="NfeD"/>
    <property type="match status" value="1"/>
</dbReference>
<dbReference type="InterPro" id="IPR012340">
    <property type="entry name" value="NA-bd_OB-fold"/>
</dbReference>
<dbReference type="PANTHER" id="PTHR33507:SF3">
    <property type="entry name" value="INNER MEMBRANE PROTEIN YBBJ"/>
    <property type="match status" value="1"/>
</dbReference>
<feature type="transmembrane region" description="Helical" evidence="5">
    <location>
        <begin position="29"/>
        <end position="46"/>
    </location>
</feature>
<dbReference type="SUPFAM" id="SSF141322">
    <property type="entry name" value="NfeD domain-like"/>
    <property type="match status" value="1"/>
</dbReference>
<comment type="subcellular location">
    <subcellularLocation>
        <location evidence="1">Membrane</location>
        <topology evidence="1">Multi-pass membrane protein</topology>
    </subcellularLocation>
</comment>
<dbReference type="InterPro" id="IPR052165">
    <property type="entry name" value="Membrane_assoc_protease"/>
</dbReference>
<sequence length="216" mass="23198">MDWVQGTWGAGLLALFAAFFLVSEFLVKARGLAGLAGLTLLVLYTLGQNPEWNGWVVALLALGLILVVLDGKLIQDGTLAVIGLLLMLAGLVIPTGDWVTGSVVGLLWIFGIICGFLSLKVLPRRELWDRIVLKSALTRETGYSSVNAKYRDFVGKEAVAVTDMRPTGTVEIDGGRYSAVSAGIWIKKGARLKVTKVEGTRILIEPLQEEGGESAD</sequence>
<feature type="transmembrane region" description="Helical" evidence="5">
    <location>
        <begin position="99"/>
        <end position="122"/>
    </location>
</feature>
<evidence type="ECO:0000256" key="1">
    <source>
        <dbReference type="ARBA" id="ARBA00004141"/>
    </source>
</evidence>
<dbReference type="Gene3D" id="2.40.50.140">
    <property type="entry name" value="Nucleic acid-binding proteins"/>
    <property type="match status" value="1"/>
</dbReference>
<evidence type="ECO:0000256" key="2">
    <source>
        <dbReference type="ARBA" id="ARBA00022692"/>
    </source>
</evidence>
<feature type="transmembrane region" description="Helical" evidence="5">
    <location>
        <begin position="6"/>
        <end position="22"/>
    </location>
</feature>
<feature type="transmembrane region" description="Helical" evidence="5">
    <location>
        <begin position="52"/>
        <end position="69"/>
    </location>
</feature>
<evidence type="ECO:0000256" key="4">
    <source>
        <dbReference type="ARBA" id="ARBA00023136"/>
    </source>
</evidence>
<dbReference type="Proteomes" id="UP001595843">
    <property type="component" value="Unassembled WGS sequence"/>
</dbReference>
<protein>
    <submittedName>
        <fullName evidence="7">NfeD family protein</fullName>
    </submittedName>
</protein>
<evidence type="ECO:0000313" key="8">
    <source>
        <dbReference type="Proteomes" id="UP001595843"/>
    </source>
</evidence>
<evidence type="ECO:0000256" key="5">
    <source>
        <dbReference type="SAM" id="Phobius"/>
    </source>
</evidence>
<accession>A0ABV8J9Z4</accession>
<evidence type="ECO:0000259" key="6">
    <source>
        <dbReference type="Pfam" id="PF01957"/>
    </source>
</evidence>
<keyword evidence="4 5" id="KW-0472">Membrane</keyword>
<dbReference type="EMBL" id="JBHSAP010000007">
    <property type="protein sequence ID" value="MFC4075692.1"/>
    <property type="molecule type" value="Genomic_DNA"/>
</dbReference>
<gene>
    <name evidence="7" type="ORF">ACFOUO_02590</name>
</gene>
<evidence type="ECO:0000313" key="7">
    <source>
        <dbReference type="EMBL" id="MFC4075692.1"/>
    </source>
</evidence>
<dbReference type="PANTHER" id="PTHR33507">
    <property type="entry name" value="INNER MEMBRANE PROTEIN YBBJ"/>
    <property type="match status" value="1"/>
</dbReference>
<name>A0ABV8J9Z4_9BACL</name>
<evidence type="ECO:0000256" key="3">
    <source>
        <dbReference type="ARBA" id="ARBA00022989"/>
    </source>
</evidence>
<proteinExistence type="predicted"/>